<name>A0A926NJM9_9BACI</name>
<accession>A0A926NJM9</accession>
<keyword evidence="1" id="KW-1133">Transmembrane helix</keyword>
<organism evidence="3 4">
    <name type="scientific">Metabacillus arenae</name>
    <dbReference type="NCBI Taxonomy" id="2771434"/>
    <lineage>
        <taxon>Bacteria</taxon>
        <taxon>Bacillati</taxon>
        <taxon>Bacillota</taxon>
        <taxon>Bacilli</taxon>
        <taxon>Bacillales</taxon>
        <taxon>Bacillaceae</taxon>
        <taxon>Metabacillus</taxon>
    </lineage>
</organism>
<evidence type="ECO:0000259" key="2">
    <source>
        <dbReference type="PROSITE" id="PS51782"/>
    </source>
</evidence>
<dbReference type="NCBIfam" id="NF010723">
    <property type="entry name" value="PRK14125.1"/>
    <property type="match status" value="1"/>
</dbReference>
<proteinExistence type="predicted"/>
<keyword evidence="3" id="KW-0131">Cell cycle</keyword>
<dbReference type="Proteomes" id="UP000626844">
    <property type="component" value="Unassembled WGS sequence"/>
</dbReference>
<keyword evidence="1" id="KW-0472">Membrane</keyword>
<dbReference type="InterPro" id="IPR036779">
    <property type="entry name" value="LysM_dom_sf"/>
</dbReference>
<dbReference type="InterPro" id="IPR018392">
    <property type="entry name" value="LysM"/>
</dbReference>
<keyword evidence="3" id="KW-0132">Cell division</keyword>
<dbReference type="Pfam" id="PF01476">
    <property type="entry name" value="LysM"/>
    <property type="match status" value="1"/>
</dbReference>
<dbReference type="GO" id="GO:0051301">
    <property type="term" value="P:cell division"/>
    <property type="evidence" value="ECO:0007669"/>
    <property type="project" value="UniProtKB-KW"/>
</dbReference>
<evidence type="ECO:0000313" key="3">
    <source>
        <dbReference type="EMBL" id="MBD1379317.1"/>
    </source>
</evidence>
<reference evidence="3" key="1">
    <citation type="submission" date="2020-09" db="EMBL/GenBank/DDBJ databases">
        <title>A novel bacterium of genus Bacillus, isolated from South China Sea.</title>
        <authorList>
            <person name="Huang H."/>
            <person name="Mo K."/>
            <person name="Hu Y."/>
        </authorList>
    </citation>
    <scope>NUCLEOTIDE SEQUENCE</scope>
    <source>
        <strain evidence="3">IB182487</strain>
    </source>
</reference>
<keyword evidence="1" id="KW-0812">Transmembrane</keyword>
<feature type="domain" description="LysM" evidence="2">
    <location>
        <begin position="36"/>
        <end position="87"/>
    </location>
</feature>
<dbReference type="Gene3D" id="3.10.350.10">
    <property type="entry name" value="LysM domain"/>
    <property type="match status" value="1"/>
</dbReference>
<evidence type="ECO:0000313" key="4">
    <source>
        <dbReference type="Proteomes" id="UP000626844"/>
    </source>
</evidence>
<protein>
    <submittedName>
        <fullName evidence="3">Cell division suppressor protein YneA</fullName>
    </submittedName>
</protein>
<keyword evidence="4" id="KW-1185">Reference proteome</keyword>
<feature type="transmembrane region" description="Helical" evidence="1">
    <location>
        <begin position="6"/>
        <end position="25"/>
    </location>
</feature>
<sequence>MKKDSLYFIATFIGLMMIAVFVLSVTGEQENLDHYVKIEIHEGDTLWDIAETYEENHNLPKQEFVKWVHTKNQLNLAEIKAGDTIVIPVEKSQDQWRNIASEE</sequence>
<evidence type="ECO:0000256" key="1">
    <source>
        <dbReference type="SAM" id="Phobius"/>
    </source>
</evidence>
<dbReference type="AlphaFoldDB" id="A0A926NJM9"/>
<gene>
    <name evidence="3" type="primary">yneA</name>
    <name evidence="3" type="ORF">IC621_03645</name>
</gene>
<dbReference type="SMART" id="SM00257">
    <property type="entry name" value="LysM"/>
    <property type="match status" value="1"/>
</dbReference>
<dbReference type="PROSITE" id="PS51782">
    <property type="entry name" value="LYSM"/>
    <property type="match status" value="1"/>
</dbReference>
<comment type="caution">
    <text evidence="3">The sequence shown here is derived from an EMBL/GenBank/DDBJ whole genome shotgun (WGS) entry which is preliminary data.</text>
</comment>
<dbReference type="CDD" id="cd00118">
    <property type="entry name" value="LysM"/>
    <property type="match status" value="1"/>
</dbReference>
<dbReference type="RefSeq" id="WP_191155845.1">
    <property type="nucleotide sequence ID" value="NZ_JACXAI010000003.1"/>
</dbReference>
<dbReference type="EMBL" id="JACXAI010000003">
    <property type="protein sequence ID" value="MBD1379317.1"/>
    <property type="molecule type" value="Genomic_DNA"/>
</dbReference>